<evidence type="ECO:0000313" key="13">
    <source>
        <dbReference type="Proteomes" id="UP000239899"/>
    </source>
</evidence>
<evidence type="ECO:0000259" key="11">
    <source>
        <dbReference type="PROSITE" id="PS50234"/>
    </source>
</evidence>
<evidence type="ECO:0000256" key="6">
    <source>
        <dbReference type="ARBA" id="ARBA00022801"/>
    </source>
</evidence>
<feature type="compositionally biased region" description="Low complexity" evidence="9">
    <location>
        <begin position="547"/>
        <end position="562"/>
    </location>
</feature>
<dbReference type="SMART" id="SM00327">
    <property type="entry name" value="VWA"/>
    <property type="match status" value="1"/>
</dbReference>
<evidence type="ECO:0000259" key="10">
    <source>
        <dbReference type="PROSITE" id="PS50219"/>
    </source>
</evidence>
<dbReference type="Gene3D" id="2.60.40.1180">
    <property type="entry name" value="Golgi alpha-mannosidase II"/>
    <property type="match status" value="1"/>
</dbReference>
<feature type="compositionally biased region" description="Acidic residues" evidence="9">
    <location>
        <begin position="1672"/>
        <end position="1683"/>
    </location>
</feature>
<feature type="region of interest" description="Disordered" evidence="9">
    <location>
        <begin position="1034"/>
        <end position="1075"/>
    </location>
</feature>
<dbReference type="GO" id="GO:0016020">
    <property type="term" value="C:membrane"/>
    <property type="evidence" value="ECO:0007669"/>
    <property type="project" value="TreeGrafter"/>
</dbReference>
<evidence type="ECO:0000313" key="12">
    <source>
        <dbReference type="EMBL" id="PRW34080.1"/>
    </source>
</evidence>
<dbReference type="InterPro" id="IPR006047">
    <property type="entry name" value="GH13_cat_dom"/>
</dbReference>
<dbReference type="EMBL" id="LHPG02000015">
    <property type="protein sequence ID" value="PRW34080.1"/>
    <property type="molecule type" value="Genomic_DNA"/>
</dbReference>
<dbReference type="SUPFAM" id="SSF51011">
    <property type="entry name" value="Glycosyl hydrolase domain"/>
    <property type="match status" value="1"/>
</dbReference>
<sequence length="2666" mass="279946">MAGRPADASGGGSSAAAAAVVEGQQIEAFTVHDVVADKRLLCLEAWSSYVLLGLSDGTLLLASQQPRGPGSTAASRQASSTPAGGTPAGGSPRGSTPGGGGTPAAGTPQGGSEAGGSDTEAEGLNREQPWRVVRSLREFGKGRVKQMVVAKERSMLLCLADDGVNAFDLSLKRQALGRYLTIVLSRNLPYDGVNAFDLPALRLKGQAGRTRGAALFAWHGPTDTLAVASKRRLLLFKYDGLEFVEQREVSLPDAAACMQLAGGTLYLGLAKRDYVAVDVATGAVTQLFATKGPAAAMVAVSPSEVLLVRDTSCVRYGPDGRPAKRAKPKRGSGGVGVKAGAVALAWSAPPAALGSSGPYVLGLTEQGAEARLLEPLTITDLWQQLPLGLSGGSSSGSGSGSSSGGSGSAATCIVASSTAEDGSLFMAGREGGAVKQLRPVPFAQQARQALDLGEHEEALALAALMPAAQAEERKQLEDHIHLSFGQRLFREGKFDEALLHFGMSALAGPLELLRLFPSLAPPKLLAAAAAEQAEEAKRDGEARRQGGAEPAAAGAAAGAAGEQQEEAGEGAAEPRGEAFVAAVQVLTPYLLSHRSRLAAAAASPPPKPLRGAPGGGGAQQQQQQQQQELVPDPLAAASDAISPSPSSRAAIVQQRLEGSAMAALLDTALLLALLAAPDSGALLRFVQRPNWVDLEAGEAALRSAGRYSELVALYQSKGRHSAALNLLHNLSQQPEQLPAPAQGASAELRGLPGVWAAVKYVCHLPEGQRDLALISTHAKWMLAADPDAGLEMFGNMQPPLAPSSVLPILTTYAPKLAGTYLETALSSGAADPAVYEQELAKIYLERVVGSAAGGTAAGAAAAGAAAAASGSTGAAEAAGAVAAGGAAAGSSTAAAAEAAGVQAGAPRQALPEEYGKLKKLILASRHLDYEALLRVVPQQGLLELRAALLERLGRHTEALRIYVHRLRQLPLAEAYCDRVYARRQQQLREARHAELAAALRRQRSQRDTAAATGAAGGNGYILARPVAAGAVGMPGGSSGGSGSAGSTVRNLPFGGSTGPAGAPATKLQPAPGSSSAEDGADIYLLLVQVLLEEEDGRGGYRPVQHAPDHQVWGDVARLLSRKRDTIQPLKALGLLPGEVPLSSALPFLEGALWGASERRRTAALARNLRRSEHIALLGQLADERQRSVLLTPERNCSICYKRVGTAALVAFPTGLLAHYSCYRRASGSGAAAGGAAAGSGALPVAAAPRRMAAGLAAAAALCLLAAGPTAALTNPDQLQIITAFRDAMLARPGQVNWTKALATWTCPTPANNSVGGTCDPCGQEVWGNWDHMGCRGERIAEDKYRVPGDGIITNIHITDYSIEGEVPIKELCPLKGLREFDVDGGKLTGPIPTEFATCFPIVREIDLSYNFLTGTLPKEIADVAILQQFKVENNRLKGTIPPEYGRMAKLNWLRFADNSFSGPIPDSMAATAPHLYQLLLDGNDFEGDLHMLAEHSFVSFNAADNRKLCGMVPVGLRFAHGFNPFNTGLGLPCPEELLELAALQSGSYKELCSLGGTNTVLRELAQDCRLWRAEWERVYGPPGRLQEAAAKRAGGWKALFASRHATLHEADPWMKPSPFEVQASVDMLAALPPSPSPDSGSAAASAAAASATGDVPAAGEAPDAAMVAGGDGEAEQEAEIEIEPEQEPELCLVFLVDGSGSVTEEDFRVMTDFMLTAVRGVADGGVRAKVAVVQFSNDCRVEQGPTDVDVESFEALMAGMHRMNGGTNIALAVQKAGQLLKPLGPRTQRVLVLLTDGRIDTHQSREAHDMCARLADEQAPVRLHAYGVGRGVDREELLRIISASDAATAEDRYLALMVLDEAPWLRQQPWANPPSSVVSISGVSRNAPCLPGAAPRLAQQRRSQPLSLAGGGGVAARPRSVRCAAGSRSAAALAYRGSAAAARFTAGAARLPVAAPALAFSSIALRGGGTLCFRPVSASMGAAPSSVAAGPSRRPAYGSGSSSNLTRSRRMVLLSAAAPEAPAPPAPDAAGVSVEFDNDSDPQCTVMQLFGRNDTEVLAQVTNMLTALDIAVSSPLTLVTNMLTALDIAVSSANINTGSGEGPVRDIFRITGPKGGKIPPEEWGTLREQLLTALLGSTRSSKPSIFGAVAEADTSTLGSLTSAGDPGALEVAASEMATAAAALVSIERAMLQVTADGGDPAVLAAKQADRAEAASLLERRLAAIEALLTARRQVAAVAVEKVAEPALPDFMKPPPTVRTSGPAAGNGYEIILQGFNWESSKEAWYKKLAAQADEIAEAGFTAIWFPPASDSVSPQGYLPRDLYDLNSKFGSEAELRDAIAVFHEQGIKVVADIVINHRCAHYQGEDGKWNKFGGRLAWDKSAICANNPAFGGGGAMKSTEDYPAAPNIDHAQERIRRDISEWMRYLRQSIGFDGWRFDYVKGYEGRWVREYVDATVPEMAFGEYWDTCSYSDGVLAYSQDAHRQRTVDWCDATGGTSAAFDFTLKGILQEAVSRREYWRLIDSQGRPPGVLGLWPSRAVTFLENHDTGSTLNHWPFPWKHLPEGYCYMLTHCGTPCVFYDHFFDASLKKNILELLAVRKKHGINAKSEVAIRKAYNELYAAVIDKKVAMKIGPADWSPNSDGVQVGQKEWRLVSSGFQYAVWEAVF</sequence>
<dbReference type="CDD" id="cd11314">
    <property type="entry name" value="AmyAc_arch_bac_plant_AmyA"/>
    <property type="match status" value="1"/>
</dbReference>
<dbReference type="InterPro" id="IPR032914">
    <property type="entry name" value="Vam6/VPS39/TRAP1"/>
</dbReference>
<dbReference type="InterPro" id="IPR002035">
    <property type="entry name" value="VWF_A"/>
</dbReference>
<dbReference type="STRING" id="3076.A0A2P6TIG6"/>
<dbReference type="EC" id="3.2.1.1" evidence="3"/>
<feature type="compositionally biased region" description="Gly residues" evidence="9">
    <location>
        <begin position="86"/>
        <end position="114"/>
    </location>
</feature>
<dbReference type="SUPFAM" id="SSF51445">
    <property type="entry name" value="(Trans)glycosidases"/>
    <property type="match status" value="1"/>
</dbReference>
<dbReference type="InterPro" id="IPR032675">
    <property type="entry name" value="LRR_dom_sf"/>
</dbReference>
<dbReference type="PANTHER" id="PTHR12894:SF27">
    <property type="entry name" value="TRANSFORMING GROWTH FACTOR-BETA RECEPTOR-ASSOCIATED PROTEIN 1"/>
    <property type="match status" value="1"/>
</dbReference>
<comment type="caution">
    <text evidence="12">The sequence shown here is derived from an EMBL/GenBank/DDBJ whole genome shotgun (WGS) entry which is preliminary data.</text>
</comment>
<reference evidence="12 13" key="1">
    <citation type="journal article" date="2018" name="Plant J.">
        <title>Genome sequences of Chlorella sorokiniana UTEX 1602 and Micractinium conductrix SAG 241.80: implications to maltose excretion by a green alga.</title>
        <authorList>
            <person name="Arriola M.B."/>
            <person name="Velmurugan N."/>
            <person name="Zhang Y."/>
            <person name="Plunkett M.H."/>
            <person name="Hondzo H."/>
            <person name="Barney B.M."/>
        </authorList>
    </citation>
    <scope>NUCLEOTIDE SEQUENCE [LARGE SCALE GENOMIC DNA]</scope>
    <source>
        <strain evidence="13">UTEX 1602</strain>
    </source>
</reference>
<dbReference type="CDD" id="cd00198">
    <property type="entry name" value="vWFA"/>
    <property type="match status" value="1"/>
</dbReference>
<dbReference type="GO" id="GO:0006914">
    <property type="term" value="P:autophagy"/>
    <property type="evidence" value="ECO:0007669"/>
    <property type="project" value="TreeGrafter"/>
</dbReference>
<dbReference type="InterPro" id="IPR019453">
    <property type="entry name" value="VPS39/TGFA1_Znf"/>
</dbReference>
<dbReference type="SMART" id="SM00810">
    <property type="entry name" value="Alpha-amyl_C2"/>
    <property type="match status" value="1"/>
</dbReference>
<feature type="region of interest" description="Disordered" evidence="9">
    <location>
        <begin position="1653"/>
        <end position="1683"/>
    </location>
</feature>
<evidence type="ECO:0000256" key="5">
    <source>
        <dbReference type="ARBA" id="ARBA00022490"/>
    </source>
</evidence>
<dbReference type="Pfam" id="PF00780">
    <property type="entry name" value="CNH"/>
    <property type="match status" value="1"/>
</dbReference>
<dbReference type="InterPro" id="IPR012850">
    <property type="entry name" value="A-amylase_bs_C"/>
</dbReference>
<feature type="compositionally biased region" description="Low complexity" evidence="9">
    <location>
        <begin position="1983"/>
        <end position="1996"/>
    </location>
</feature>
<feature type="region of interest" description="Disordered" evidence="9">
    <location>
        <begin position="530"/>
        <end position="573"/>
    </location>
</feature>
<evidence type="ECO:0000256" key="3">
    <source>
        <dbReference type="ARBA" id="ARBA00012595"/>
    </source>
</evidence>
<organism evidence="12 13">
    <name type="scientific">Chlorella sorokiniana</name>
    <name type="common">Freshwater green alga</name>
    <dbReference type="NCBI Taxonomy" id="3076"/>
    <lineage>
        <taxon>Eukaryota</taxon>
        <taxon>Viridiplantae</taxon>
        <taxon>Chlorophyta</taxon>
        <taxon>core chlorophytes</taxon>
        <taxon>Trebouxiophyceae</taxon>
        <taxon>Chlorellales</taxon>
        <taxon>Chlorellaceae</taxon>
        <taxon>Chlorella clade</taxon>
        <taxon>Chlorella</taxon>
    </lineage>
</organism>
<dbReference type="Pfam" id="PF00092">
    <property type="entry name" value="VWA"/>
    <property type="match status" value="1"/>
</dbReference>
<gene>
    <name evidence="12" type="ORF">C2E21_7339</name>
</gene>
<dbReference type="SUPFAM" id="SSF52058">
    <property type="entry name" value="L domain-like"/>
    <property type="match status" value="1"/>
</dbReference>
<proteinExistence type="predicted"/>
<feature type="compositionally biased region" description="Low complexity" evidence="9">
    <location>
        <begin position="619"/>
        <end position="643"/>
    </location>
</feature>
<dbReference type="InterPro" id="IPR017853">
    <property type="entry name" value="GH"/>
</dbReference>
<protein>
    <recommendedName>
        <fullName evidence="3">alpha-amylase</fullName>
        <ecNumber evidence="3">3.2.1.1</ecNumber>
    </recommendedName>
</protein>
<dbReference type="InterPro" id="IPR013780">
    <property type="entry name" value="Glyco_hydro_b"/>
</dbReference>
<dbReference type="Pfam" id="PF07821">
    <property type="entry name" value="Alpha-amyl_C2"/>
    <property type="match status" value="1"/>
</dbReference>
<keyword evidence="4" id="KW-0813">Transport</keyword>
<dbReference type="SMART" id="SM00642">
    <property type="entry name" value="Aamy"/>
    <property type="match status" value="1"/>
</dbReference>
<keyword evidence="7" id="KW-0653">Protein transport</keyword>
<dbReference type="InterPro" id="IPR001180">
    <property type="entry name" value="CNH_dom"/>
</dbReference>
<dbReference type="Gene3D" id="3.20.20.80">
    <property type="entry name" value="Glycosidases"/>
    <property type="match status" value="1"/>
</dbReference>
<dbReference type="OrthoDB" id="5325112at2759"/>
<evidence type="ECO:0000256" key="2">
    <source>
        <dbReference type="ARBA" id="ARBA00004430"/>
    </source>
</evidence>
<dbReference type="PROSITE" id="PS50219">
    <property type="entry name" value="CNH"/>
    <property type="match status" value="1"/>
</dbReference>
<keyword evidence="5" id="KW-0963">Cytoplasm</keyword>
<dbReference type="GO" id="GO:0005930">
    <property type="term" value="C:axoneme"/>
    <property type="evidence" value="ECO:0007669"/>
    <property type="project" value="UniProtKB-SubCell"/>
</dbReference>
<feature type="compositionally biased region" description="Basic and acidic residues" evidence="9">
    <location>
        <begin position="534"/>
        <end position="546"/>
    </location>
</feature>
<keyword evidence="8" id="KW-0326">Glycosidase</keyword>
<keyword evidence="6 12" id="KW-0378">Hydrolase</keyword>
<evidence type="ECO:0000256" key="7">
    <source>
        <dbReference type="ARBA" id="ARBA00022927"/>
    </source>
</evidence>
<dbReference type="Pfam" id="PF00128">
    <property type="entry name" value="Alpha-amylase"/>
    <property type="match status" value="1"/>
</dbReference>
<dbReference type="Pfam" id="PF10366">
    <property type="entry name" value="Vps39_1"/>
    <property type="match status" value="1"/>
</dbReference>
<evidence type="ECO:0000256" key="8">
    <source>
        <dbReference type="ARBA" id="ARBA00023295"/>
    </source>
</evidence>
<accession>A0A2P6TIG6</accession>
<dbReference type="GO" id="GO:0015031">
    <property type="term" value="P:protein transport"/>
    <property type="evidence" value="ECO:0007669"/>
    <property type="project" value="UniProtKB-KW"/>
</dbReference>
<dbReference type="GO" id="GO:0005975">
    <property type="term" value="P:carbohydrate metabolic process"/>
    <property type="evidence" value="ECO:0007669"/>
    <property type="project" value="InterPro"/>
</dbReference>
<evidence type="ECO:0000256" key="1">
    <source>
        <dbReference type="ARBA" id="ARBA00000548"/>
    </source>
</evidence>
<dbReference type="Gene3D" id="3.80.10.10">
    <property type="entry name" value="Ribonuclease Inhibitor"/>
    <property type="match status" value="1"/>
</dbReference>
<name>A0A2P6TIG6_CHLSO</name>
<dbReference type="PROSITE" id="PS50234">
    <property type="entry name" value="VWFA"/>
    <property type="match status" value="1"/>
</dbReference>
<dbReference type="GO" id="GO:0005509">
    <property type="term" value="F:calcium ion binding"/>
    <property type="evidence" value="ECO:0007669"/>
    <property type="project" value="InterPro"/>
</dbReference>
<comment type="catalytic activity">
    <reaction evidence="1">
        <text>Endohydrolysis of (1-&gt;4)-alpha-D-glucosidic linkages in polysaccharides containing three or more (1-&gt;4)-alpha-linked D-glucose units.</text>
        <dbReference type="EC" id="3.2.1.1"/>
    </reaction>
</comment>
<dbReference type="SUPFAM" id="SSF53300">
    <property type="entry name" value="vWA-like"/>
    <property type="match status" value="1"/>
</dbReference>
<feature type="region of interest" description="Disordered" evidence="9">
    <location>
        <begin position="597"/>
        <end position="643"/>
    </location>
</feature>
<feature type="compositionally biased region" description="Gly residues" evidence="9">
    <location>
        <begin position="1034"/>
        <end position="1043"/>
    </location>
</feature>
<dbReference type="InterPro" id="IPR036465">
    <property type="entry name" value="vWFA_dom_sf"/>
</dbReference>
<feature type="domain" description="VWFA" evidence="11">
    <location>
        <begin position="1691"/>
        <end position="1877"/>
    </location>
</feature>
<feature type="domain" description="CNH" evidence="10">
    <location>
        <begin position="37"/>
        <end position="400"/>
    </location>
</feature>
<dbReference type="GO" id="GO:0034058">
    <property type="term" value="P:endosomal vesicle fusion"/>
    <property type="evidence" value="ECO:0007669"/>
    <property type="project" value="TreeGrafter"/>
</dbReference>
<feature type="compositionally biased region" description="Polar residues" evidence="9">
    <location>
        <begin position="64"/>
        <end position="77"/>
    </location>
</feature>
<comment type="subcellular location">
    <subcellularLocation>
        <location evidence="2">Cytoplasm</location>
        <location evidence="2">Cytoskeleton</location>
        <location evidence="2">Cilium axoneme</location>
    </subcellularLocation>
</comment>
<keyword evidence="13" id="KW-1185">Reference proteome</keyword>
<dbReference type="PRINTS" id="PR00453">
    <property type="entry name" value="VWFADOMAIN"/>
</dbReference>
<dbReference type="Proteomes" id="UP000239899">
    <property type="component" value="Unassembled WGS sequence"/>
</dbReference>
<dbReference type="PANTHER" id="PTHR12894">
    <property type="entry name" value="CNH DOMAIN CONTAINING"/>
    <property type="match status" value="1"/>
</dbReference>
<evidence type="ECO:0000256" key="4">
    <source>
        <dbReference type="ARBA" id="ARBA00022448"/>
    </source>
</evidence>
<dbReference type="GO" id="GO:0004556">
    <property type="term" value="F:alpha-amylase activity"/>
    <property type="evidence" value="ECO:0007669"/>
    <property type="project" value="UniProtKB-EC"/>
</dbReference>
<evidence type="ECO:0000256" key="9">
    <source>
        <dbReference type="SAM" id="MobiDB-lite"/>
    </source>
</evidence>
<feature type="region of interest" description="Disordered" evidence="9">
    <location>
        <begin position="64"/>
        <end position="127"/>
    </location>
</feature>
<dbReference type="Gene3D" id="3.40.50.410">
    <property type="entry name" value="von Willebrand factor, type A domain"/>
    <property type="match status" value="1"/>
</dbReference>
<dbReference type="Pfam" id="PF10367">
    <property type="entry name" value="zf-Vps39_C"/>
    <property type="match status" value="1"/>
</dbReference>
<feature type="region of interest" description="Disordered" evidence="9">
    <location>
        <begin position="1983"/>
        <end position="2004"/>
    </location>
</feature>
<dbReference type="InterPro" id="IPR019452">
    <property type="entry name" value="VPS39/TGF_beta_rcpt-assoc_1"/>
</dbReference>